<feature type="transmembrane region" description="Helical" evidence="1">
    <location>
        <begin position="50"/>
        <end position="73"/>
    </location>
</feature>
<feature type="transmembrane region" description="Helical" evidence="1">
    <location>
        <begin position="20"/>
        <end position="38"/>
    </location>
</feature>
<dbReference type="Pfam" id="PF22285">
    <property type="entry name" value="DUF6962"/>
    <property type="match status" value="1"/>
</dbReference>
<gene>
    <name evidence="2" type="ORF">HINF_LOCUS1026</name>
</gene>
<evidence type="ECO:0000313" key="2">
    <source>
        <dbReference type="EMBL" id="CAL5971086.1"/>
    </source>
</evidence>
<evidence type="ECO:0000256" key="1">
    <source>
        <dbReference type="SAM" id="Phobius"/>
    </source>
</evidence>
<keyword evidence="1" id="KW-0812">Transmembrane</keyword>
<keyword evidence="1" id="KW-1133">Transmembrane helix</keyword>
<feature type="transmembrane region" description="Helical" evidence="1">
    <location>
        <begin position="206"/>
        <end position="225"/>
    </location>
</feature>
<keyword evidence="1" id="KW-0472">Membrane</keyword>
<name>A0ABP1GG38_9EUKA</name>
<evidence type="ECO:0000313" key="3">
    <source>
        <dbReference type="Proteomes" id="UP001642409"/>
    </source>
</evidence>
<keyword evidence="3" id="KW-1185">Reference proteome</keyword>
<feature type="transmembrane region" description="Helical" evidence="1">
    <location>
        <begin position="79"/>
        <end position="102"/>
    </location>
</feature>
<dbReference type="EMBL" id="CAXDID020000002">
    <property type="protein sequence ID" value="CAL5971086.1"/>
    <property type="molecule type" value="Genomic_DNA"/>
</dbReference>
<reference evidence="2 3" key="1">
    <citation type="submission" date="2024-07" db="EMBL/GenBank/DDBJ databases">
        <authorList>
            <person name="Akdeniz Z."/>
        </authorList>
    </citation>
    <scope>NUCLEOTIDE SEQUENCE [LARGE SCALE GENOMIC DNA]</scope>
</reference>
<feature type="transmembrane region" description="Helical" evidence="1">
    <location>
        <begin position="137"/>
        <end position="160"/>
    </location>
</feature>
<feature type="transmembrane region" description="Helical" evidence="1">
    <location>
        <begin position="114"/>
        <end position="131"/>
    </location>
</feature>
<feature type="transmembrane region" description="Helical" evidence="1">
    <location>
        <begin position="172"/>
        <end position="194"/>
    </location>
</feature>
<sequence length="242" mass="26988">MIIQLPSEFDHTVGCYVTDYIQGVIFSLSAFISMCMPLQNSSKKQKMLRISSAIGVLISSFYSALGAVVHQFYLDESSAYFYNVLWNVAGTFGFIGFIMIGLMMYSIYFTVNNVVLIVTGCLICVSMVFPWCTKMSVTVLTGITFIDSVIFVVSSCFVLKRAEKSVFDKLKILFVVQVVALVIIIAGAACQVFKWGVNESFNYNGVYHVCNIIGLPVVLISVTYCKWYEINEEKEPLISSVV</sequence>
<comment type="caution">
    <text evidence="2">The sequence shown here is derived from an EMBL/GenBank/DDBJ whole genome shotgun (WGS) entry which is preliminary data.</text>
</comment>
<dbReference type="InterPro" id="IPR054235">
    <property type="entry name" value="DUF6962"/>
</dbReference>
<dbReference type="Proteomes" id="UP001642409">
    <property type="component" value="Unassembled WGS sequence"/>
</dbReference>
<proteinExistence type="predicted"/>
<organism evidence="2 3">
    <name type="scientific">Hexamita inflata</name>
    <dbReference type="NCBI Taxonomy" id="28002"/>
    <lineage>
        <taxon>Eukaryota</taxon>
        <taxon>Metamonada</taxon>
        <taxon>Diplomonadida</taxon>
        <taxon>Hexamitidae</taxon>
        <taxon>Hexamitinae</taxon>
        <taxon>Hexamita</taxon>
    </lineage>
</organism>
<protein>
    <submittedName>
        <fullName evidence="2">Hypothetical_protein</fullName>
    </submittedName>
</protein>
<accession>A0ABP1GG38</accession>